<dbReference type="InterPro" id="IPR036249">
    <property type="entry name" value="Thioredoxin-like_sf"/>
</dbReference>
<dbReference type="EMBL" id="AP019514">
    <property type="protein sequence ID" value="BBI63542.1"/>
    <property type="molecule type" value="Genomic_DNA"/>
</dbReference>
<dbReference type="Proteomes" id="UP000320231">
    <property type="component" value="Chromosome"/>
</dbReference>
<dbReference type="KEGG" id="hsr:HSBAA_48480"/>
<gene>
    <name evidence="3" type="ORF">HSBAA_48480</name>
</gene>
<evidence type="ECO:0000313" key="4">
    <source>
        <dbReference type="Proteomes" id="UP000320231"/>
    </source>
</evidence>
<organism evidence="3 4">
    <name type="scientific">Vreelandella sulfidaeris</name>
    <dbReference type="NCBI Taxonomy" id="115553"/>
    <lineage>
        <taxon>Bacteria</taxon>
        <taxon>Pseudomonadati</taxon>
        <taxon>Pseudomonadota</taxon>
        <taxon>Gammaproteobacteria</taxon>
        <taxon>Oceanospirillales</taxon>
        <taxon>Halomonadaceae</taxon>
        <taxon>Vreelandella</taxon>
    </lineage>
</organism>
<reference evidence="3 4" key="1">
    <citation type="journal article" date="2019" name="Microbiol. Resour. Announc.">
        <title>Complete Genome Sequence of Halomonas sulfidaeris Strain Esulfide1 Isolated from a Metal Sulfide Rock at a Depth of 2,200 Meters, Obtained Using Nanopore Sequencing.</title>
        <authorList>
            <person name="Saito M."/>
            <person name="Nishigata A."/>
            <person name="Galipon J."/>
            <person name="Arakawa K."/>
        </authorList>
    </citation>
    <scope>NUCLEOTIDE SEQUENCE [LARGE SCALE GENOMIC DNA]</scope>
    <source>
        <strain evidence="3 4">ATCC BAA-803</strain>
    </source>
</reference>
<accession>A0A455UBG4</accession>
<evidence type="ECO:0000256" key="1">
    <source>
        <dbReference type="ARBA" id="ARBA00023002"/>
    </source>
</evidence>
<dbReference type="GO" id="GO:0016491">
    <property type="term" value="F:oxidoreductase activity"/>
    <property type="evidence" value="ECO:0007669"/>
    <property type="project" value="UniProtKB-KW"/>
</dbReference>
<name>A0A455UBG4_9GAMM</name>
<sequence length="44" mass="4981">MRGIDREQGCLVIVRPDQHIANVLPLEAHEELAAYFARFMLEAG</sequence>
<dbReference type="Pfam" id="PF07976">
    <property type="entry name" value="Phe_hydrox_dim"/>
    <property type="match status" value="1"/>
</dbReference>
<protein>
    <recommendedName>
        <fullName evidence="2">Phenol hydroxylase-like C-terminal dimerisation domain-containing protein</fullName>
    </recommendedName>
</protein>
<feature type="domain" description="Phenol hydroxylase-like C-terminal dimerisation" evidence="2">
    <location>
        <begin position="2"/>
        <end position="42"/>
    </location>
</feature>
<dbReference type="Gene3D" id="3.40.30.20">
    <property type="match status" value="1"/>
</dbReference>
<dbReference type="InterPro" id="IPR038220">
    <property type="entry name" value="PHOX_C_sf"/>
</dbReference>
<dbReference type="InterPro" id="IPR012941">
    <property type="entry name" value="Phe_hydrox_C_dim_dom"/>
</dbReference>
<evidence type="ECO:0000313" key="3">
    <source>
        <dbReference type="EMBL" id="BBI63542.1"/>
    </source>
</evidence>
<evidence type="ECO:0000259" key="2">
    <source>
        <dbReference type="Pfam" id="PF07976"/>
    </source>
</evidence>
<proteinExistence type="predicted"/>
<dbReference type="AlphaFoldDB" id="A0A455UBG4"/>
<keyword evidence="1" id="KW-0560">Oxidoreductase</keyword>
<dbReference type="SUPFAM" id="SSF52833">
    <property type="entry name" value="Thioredoxin-like"/>
    <property type="match status" value="1"/>
</dbReference>